<dbReference type="GO" id="GO:0016491">
    <property type="term" value="F:oxidoreductase activity"/>
    <property type="evidence" value="ECO:0007669"/>
    <property type="project" value="InterPro"/>
</dbReference>
<comment type="subcellular location">
    <subcellularLocation>
        <location evidence="1">Cytoplasm</location>
    </subcellularLocation>
</comment>
<dbReference type="InterPro" id="IPR036291">
    <property type="entry name" value="NAD(P)-bd_dom_sf"/>
</dbReference>
<dbReference type="InterPro" id="IPR002364">
    <property type="entry name" value="Quin_OxRdtase/zeta-crystal_CS"/>
</dbReference>
<evidence type="ECO:0000259" key="6">
    <source>
        <dbReference type="SMART" id="SM00829"/>
    </source>
</evidence>
<dbReference type="InterPro" id="IPR051603">
    <property type="entry name" value="Zinc-ADH_QOR/CCCR"/>
</dbReference>
<dbReference type="AlphaFoldDB" id="A0A090SZ85"/>
<dbReference type="InterPro" id="IPR013154">
    <property type="entry name" value="ADH-like_N"/>
</dbReference>
<keyword evidence="4" id="KW-0521">NADP</keyword>
<comment type="subunit">
    <text evidence="2">Homotetramer.</text>
</comment>
<reference evidence="7 8" key="2">
    <citation type="submission" date="2014-09" db="EMBL/GenBank/DDBJ databases">
        <authorList>
            <consortium name="NBRP consortium"/>
            <person name="Sawabe T."/>
            <person name="Meirelles P."/>
            <person name="Nakanishi M."/>
            <person name="Sayaka M."/>
            <person name="Hattori M."/>
            <person name="Ohkuma M."/>
        </authorList>
    </citation>
    <scope>NUCLEOTIDE SEQUENCE [LARGE SCALE GENOMIC DNA]</scope>
    <source>
        <strain evidence="7 8">JCM 19240</strain>
    </source>
</reference>
<dbReference type="GO" id="GO:0005737">
    <property type="term" value="C:cytoplasm"/>
    <property type="evidence" value="ECO:0007669"/>
    <property type="project" value="UniProtKB-SubCell"/>
</dbReference>
<evidence type="ECO:0000313" key="7">
    <source>
        <dbReference type="EMBL" id="GAL32263.1"/>
    </source>
</evidence>
<dbReference type="SMART" id="SM00829">
    <property type="entry name" value="PKS_ER"/>
    <property type="match status" value="1"/>
</dbReference>
<dbReference type="PANTHER" id="PTHR44154:SF1">
    <property type="entry name" value="QUINONE OXIDOREDUCTASE"/>
    <property type="match status" value="1"/>
</dbReference>
<dbReference type="InterPro" id="IPR020843">
    <property type="entry name" value="ER"/>
</dbReference>
<dbReference type="Gene3D" id="3.40.50.720">
    <property type="entry name" value="NAD(P)-binding Rossmann-like Domain"/>
    <property type="match status" value="1"/>
</dbReference>
<dbReference type="SUPFAM" id="SSF51735">
    <property type="entry name" value="NAD(P)-binding Rossmann-fold domains"/>
    <property type="match status" value="1"/>
</dbReference>
<dbReference type="Pfam" id="PF08240">
    <property type="entry name" value="ADH_N"/>
    <property type="match status" value="1"/>
</dbReference>
<dbReference type="GO" id="GO:0003723">
    <property type="term" value="F:RNA binding"/>
    <property type="evidence" value="ECO:0007669"/>
    <property type="project" value="UniProtKB-KW"/>
</dbReference>
<evidence type="ECO:0000256" key="4">
    <source>
        <dbReference type="ARBA" id="ARBA00022857"/>
    </source>
</evidence>
<evidence type="ECO:0000313" key="8">
    <source>
        <dbReference type="Proteomes" id="UP000029224"/>
    </source>
</evidence>
<organism evidence="7 8">
    <name type="scientific">Vibrio maritimus</name>
    <dbReference type="NCBI Taxonomy" id="990268"/>
    <lineage>
        <taxon>Bacteria</taxon>
        <taxon>Pseudomonadati</taxon>
        <taxon>Pseudomonadota</taxon>
        <taxon>Gammaproteobacteria</taxon>
        <taxon>Vibrionales</taxon>
        <taxon>Vibrionaceae</taxon>
        <taxon>Vibrio</taxon>
    </lineage>
</organism>
<dbReference type="OrthoDB" id="9785812at2"/>
<dbReference type="SUPFAM" id="SSF50129">
    <property type="entry name" value="GroES-like"/>
    <property type="match status" value="1"/>
</dbReference>
<sequence length="328" mass="34403">MKAMIINAYGTSDVFEVANVDKPNIKSGQVLIKVAATSVNTVDLMIRELGTALPFSPSLPGILGMDVAGTVEAVADDVTDFKVGDEVYGCAGGLGDRQGALAEYMPADASLIAHKPSNLSMKEAAALPLCAITAYEGLTRAHTRAGDKVLVQGGGGGVGHLAVQMAKAMGADVYATIGRDEHVALMELLGATAINYKTEAVSDYVAKHTQGNGFDVVYDSVGGANLPNSFEAAKLNGQVATTVSLLEMDLSTVHMKGLSLHVVFMLIQMIHGIRQQEHQQILKEVAKMVETGQLSPVLDEVDFTLEEIGAAHDRLASGKATGKVVIEV</sequence>
<evidence type="ECO:0000256" key="5">
    <source>
        <dbReference type="ARBA" id="ARBA00022884"/>
    </source>
</evidence>
<protein>
    <submittedName>
        <fullName evidence="7">Bifunctional protein</fullName>
    </submittedName>
</protein>
<keyword evidence="3" id="KW-0963">Cytoplasm</keyword>
<accession>A0A090SZ85</accession>
<dbReference type="Gene3D" id="3.90.180.10">
    <property type="entry name" value="Medium-chain alcohol dehydrogenases, catalytic domain"/>
    <property type="match status" value="1"/>
</dbReference>
<proteinExistence type="predicted"/>
<dbReference type="CDD" id="cd08272">
    <property type="entry name" value="MDR6"/>
    <property type="match status" value="1"/>
</dbReference>
<dbReference type="Proteomes" id="UP000029224">
    <property type="component" value="Unassembled WGS sequence"/>
</dbReference>
<dbReference type="InterPro" id="IPR011032">
    <property type="entry name" value="GroES-like_sf"/>
</dbReference>
<dbReference type="PANTHER" id="PTHR44154">
    <property type="entry name" value="QUINONE OXIDOREDUCTASE"/>
    <property type="match status" value="1"/>
</dbReference>
<reference evidence="7 8" key="1">
    <citation type="submission" date="2014-09" db="EMBL/GenBank/DDBJ databases">
        <title>Vibrio maritimus JCM 19240. (C210) whole genome shotgun sequence.</title>
        <authorList>
            <person name="Sawabe T."/>
            <person name="Meirelles P."/>
            <person name="Nakanishi M."/>
            <person name="Sayaka M."/>
            <person name="Hattori M."/>
            <person name="Ohkuma M."/>
        </authorList>
    </citation>
    <scope>NUCLEOTIDE SEQUENCE [LARGE SCALE GENOMIC DNA]</scope>
    <source>
        <strain evidence="7 8">JCM 19240</strain>
    </source>
</reference>
<dbReference type="PROSITE" id="PS01162">
    <property type="entry name" value="QOR_ZETA_CRYSTAL"/>
    <property type="match status" value="1"/>
</dbReference>
<keyword evidence="5" id="KW-0694">RNA-binding</keyword>
<feature type="domain" description="Enoyl reductase (ER)" evidence="6">
    <location>
        <begin position="10"/>
        <end position="326"/>
    </location>
</feature>
<evidence type="ECO:0000256" key="3">
    <source>
        <dbReference type="ARBA" id="ARBA00022490"/>
    </source>
</evidence>
<gene>
    <name evidence="7" type="ORF">JCM19240_5694</name>
</gene>
<comment type="caution">
    <text evidence="7">The sequence shown here is derived from an EMBL/GenBank/DDBJ whole genome shotgun (WGS) entry which is preliminary data.</text>
</comment>
<name>A0A090SZ85_9VIBR</name>
<evidence type="ECO:0000256" key="2">
    <source>
        <dbReference type="ARBA" id="ARBA00011881"/>
    </source>
</evidence>
<evidence type="ECO:0000256" key="1">
    <source>
        <dbReference type="ARBA" id="ARBA00004496"/>
    </source>
</evidence>
<dbReference type="GO" id="GO:0008270">
    <property type="term" value="F:zinc ion binding"/>
    <property type="evidence" value="ECO:0007669"/>
    <property type="project" value="InterPro"/>
</dbReference>
<dbReference type="Pfam" id="PF13602">
    <property type="entry name" value="ADH_zinc_N_2"/>
    <property type="match status" value="1"/>
</dbReference>
<dbReference type="EMBL" id="BBMT01000001">
    <property type="protein sequence ID" value="GAL32263.1"/>
    <property type="molecule type" value="Genomic_DNA"/>
</dbReference>
<keyword evidence="8" id="KW-1185">Reference proteome</keyword>